<sequence length="1404" mass="151401">MLLPRLRLHLAIIPNLAWPSHGLMRRNNGSYAIPDTMDSPYQFLREAEHSYAKLPLAANQGDGGITASLMTGFPPPGLYENRTFGVVLSNEGPQQGTFTFLFDDYTSFVFPYINMTPSVRAFTYNCYTPGGTLQTLFAGGSLRRLLGIESPEPFKPSNIRLCRSVEGDRTWMIVPSGSVGLSWKPLPLEETRKEPSTPGRAAETQRNPVNYDTGNALDTDIMADLFGGITDDDVERALDIDAIAGGFGDITDDDVERALDIDAIAGGFGGITDDDVERALDIDAIAGGFGVITGEGIKKATANNTPPPNAMENGHQRFSGIFDGVSGWAELPDPAVISHQVPINVPPLSEPADIGGQARFAGTVRCALSGKHGHGGGCSSRNGATRASELGSAGIAEFPPSGLYENRAFGIEVEIEGIDKCTFTFLHGQHHSFPFPISYSGMVLSGKTPSFNCFNPAGDQEVQHLTTDVRRMVGIGRHEPLQPSDITVYHSVDGADTWVVFPRRSSLTVPLRWSPLPAVGRAVSVGPTRWVEHQELDKIHSGRRLPQEVRRKRKRMGMGFDDIHGTELGHHQSLTGDDWQSDLWNANPGAAKIPRLIESPRGMPRSEGSDSGYEADSSPDILATAVAFAGITEKDIDEEGAYSSGSSHAENGISQPSPTAPIGVPVHPNLQLVPRKEPQDTTSMGRPVFHTDDSESRRMSASGGTPSTGGELGFHHAQNAAYTRASRVLRPQPEPDDGGGTSLAFPNQPETASAGLAHEYHHGDRSNPVRTGSGMSVASLAMAVDGISGEGSGGEHWKKRTSSASLHWGEKPPSQDLLGLDDDPLEEYLRELYRFLNFTGSAKLVMIAMRIWLHSTALLYMVQRSCALTSGPEEGHRTKDPLERRWRSPGRGHSSTGADAVAGFPPAGMYANESFGIVVKIKGIDNCTFTLNAFKLALPYSSMVLDEAEGTFKCYIPSEDEEVHHLGRALRDKIGLKWREPLKPFHVRLCHSVEDGRTWMEFPSGPVPLKRRKPLPSLGSGGGQSQQPPDVKFRATGKEVARTVRPRSPSQTDMEDRKRVKRALDDSRETVLGRAEMKEPPRQRSGGTEVPRETAAHGSVRRPELSYMGYATGNPLDILVIAAALSTPAESYKRGPSHSVGIVNQPIPGPSVGLTAWPLHPYPAVALHEAPTGVPPTEAVATSTGREEAGGGRVSGTEMGVLGDENRRRSEQGQKLAYVSPNRAAELSPNPNDIAKTVRAMTWWPPGGLHDHTVDDQSGTNPTTATTMVEQPHAGPSDGGPGELETPGSIAAPCSTLEAKGGYLDCGENSSMDLLASETGSHEANSDHTEHSSLINIDNEMRQATMGAEVDSIYAASSGGERWTDRVASDSVSPVSSEDEFYFEDLLKWFEDSTPEDPSEFDKI</sequence>
<feature type="region of interest" description="Disordered" evidence="1">
    <location>
        <begin position="1001"/>
        <end position="1100"/>
    </location>
</feature>
<gene>
    <name evidence="2" type="ORF">FOZ63_010949</name>
</gene>
<comment type="caution">
    <text evidence="2">The sequence shown here is derived from an EMBL/GenBank/DDBJ whole genome shotgun (WGS) entry which is preliminary data.</text>
</comment>
<feature type="region of interest" description="Disordered" evidence="1">
    <location>
        <begin position="590"/>
        <end position="618"/>
    </location>
</feature>
<feature type="region of interest" description="Disordered" evidence="1">
    <location>
        <begin position="870"/>
        <end position="898"/>
    </location>
</feature>
<evidence type="ECO:0000313" key="3">
    <source>
        <dbReference type="Proteomes" id="UP000553632"/>
    </source>
</evidence>
<organism evidence="2 3">
    <name type="scientific">Perkinsus olseni</name>
    <name type="common">Perkinsus atlanticus</name>
    <dbReference type="NCBI Taxonomy" id="32597"/>
    <lineage>
        <taxon>Eukaryota</taxon>
        <taxon>Sar</taxon>
        <taxon>Alveolata</taxon>
        <taxon>Perkinsozoa</taxon>
        <taxon>Perkinsea</taxon>
        <taxon>Perkinsida</taxon>
        <taxon>Perkinsidae</taxon>
        <taxon>Perkinsus</taxon>
    </lineage>
</organism>
<accession>A0A7J6TYA9</accession>
<feature type="region of interest" description="Disordered" evidence="1">
    <location>
        <begin position="1174"/>
        <end position="1213"/>
    </location>
</feature>
<feature type="compositionally biased region" description="Polar residues" evidence="1">
    <location>
        <begin position="204"/>
        <end position="213"/>
    </location>
</feature>
<feature type="compositionally biased region" description="Basic and acidic residues" evidence="1">
    <location>
        <begin position="1031"/>
        <end position="1042"/>
    </location>
</feature>
<feature type="compositionally biased region" description="Polar residues" evidence="1">
    <location>
        <begin position="643"/>
        <end position="657"/>
    </location>
</feature>
<evidence type="ECO:0000256" key="1">
    <source>
        <dbReference type="SAM" id="MobiDB-lite"/>
    </source>
</evidence>
<feature type="compositionally biased region" description="Basic and acidic residues" evidence="1">
    <location>
        <begin position="873"/>
        <end position="886"/>
    </location>
</feature>
<reference evidence="2 3" key="1">
    <citation type="submission" date="2020-04" db="EMBL/GenBank/DDBJ databases">
        <title>Perkinsus olseni comparative genomics.</title>
        <authorList>
            <person name="Bogema D.R."/>
        </authorList>
    </citation>
    <scope>NUCLEOTIDE SEQUENCE [LARGE SCALE GENOMIC DNA]</scope>
    <source>
        <strain evidence="2 3">ATCC PRA-207</strain>
    </source>
</reference>
<feature type="compositionally biased region" description="Basic and acidic residues" evidence="1">
    <location>
        <begin position="689"/>
        <end position="698"/>
    </location>
</feature>
<feature type="region of interest" description="Disordered" evidence="1">
    <location>
        <begin position="729"/>
        <end position="749"/>
    </location>
</feature>
<feature type="region of interest" description="Disordered" evidence="1">
    <location>
        <begin position="639"/>
        <end position="713"/>
    </location>
</feature>
<feature type="compositionally biased region" description="Polar residues" evidence="1">
    <location>
        <begin position="1256"/>
        <end position="1269"/>
    </location>
</feature>
<proteinExistence type="predicted"/>
<evidence type="ECO:0000313" key="2">
    <source>
        <dbReference type="EMBL" id="KAF4750253.1"/>
    </source>
</evidence>
<name>A0A7J6TYA9_PEROL</name>
<keyword evidence="3" id="KW-1185">Reference proteome</keyword>
<feature type="region of interest" description="Disordered" evidence="1">
    <location>
        <begin position="185"/>
        <end position="213"/>
    </location>
</feature>
<dbReference type="EMBL" id="JABANO010007340">
    <property type="protein sequence ID" value="KAF4750253.1"/>
    <property type="molecule type" value="Genomic_DNA"/>
</dbReference>
<dbReference type="Proteomes" id="UP000553632">
    <property type="component" value="Unassembled WGS sequence"/>
</dbReference>
<feature type="region of interest" description="Disordered" evidence="1">
    <location>
        <begin position="1246"/>
        <end position="1290"/>
    </location>
</feature>
<protein>
    <submittedName>
        <fullName evidence="2">Uncharacterized protein</fullName>
    </submittedName>
</protein>
<feature type="compositionally biased region" description="Basic and acidic residues" evidence="1">
    <location>
        <begin position="1054"/>
        <end position="1082"/>
    </location>
</feature>